<comment type="caution">
    <text evidence="1">The sequence shown here is derived from an EMBL/GenBank/DDBJ whole genome shotgun (WGS) entry which is preliminary data.</text>
</comment>
<gene>
    <name evidence="1" type="ORF">GCM10014715_29300</name>
</gene>
<dbReference type="InterPro" id="IPR011051">
    <property type="entry name" value="RmlC_Cupin_sf"/>
</dbReference>
<evidence type="ECO:0000313" key="2">
    <source>
        <dbReference type="Proteomes" id="UP000641386"/>
    </source>
</evidence>
<sequence length="139" mass="14642">MPEGRAGDLPEDAAMARVLCDVRALTGELPGPTGVLWKLAESGRQLDANLIRLPAGERIGTHTEPDLDVLVLVVTGEGVMDTPEGELPLTEGGLLWLPHGSTRGITAGPRGLAYVTVHRRRPGMQIRRRPGTPGSPGSG</sequence>
<dbReference type="SUPFAM" id="SSF51182">
    <property type="entry name" value="RmlC-like cupins"/>
    <property type="match status" value="1"/>
</dbReference>
<dbReference type="Proteomes" id="UP000641386">
    <property type="component" value="Unassembled WGS sequence"/>
</dbReference>
<evidence type="ECO:0008006" key="3">
    <source>
        <dbReference type="Google" id="ProtNLM"/>
    </source>
</evidence>
<dbReference type="CDD" id="cd02208">
    <property type="entry name" value="cupin_RmlC-like"/>
    <property type="match status" value="1"/>
</dbReference>
<proteinExistence type="predicted"/>
<dbReference type="RefSeq" id="WP_189900354.1">
    <property type="nucleotide sequence ID" value="NZ_BNBC01000011.1"/>
</dbReference>
<protein>
    <recommendedName>
        <fullName evidence="3">AraC-type arabinose-binding/dimerisation domain-containing protein</fullName>
    </recommendedName>
</protein>
<dbReference type="InterPro" id="IPR014710">
    <property type="entry name" value="RmlC-like_jellyroll"/>
</dbReference>
<evidence type="ECO:0000313" key="1">
    <source>
        <dbReference type="EMBL" id="GHE73134.1"/>
    </source>
</evidence>
<keyword evidence="2" id="KW-1185">Reference proteome</keyword>
<dbReference type="Gene3D" id="2.60.120.10">
    <property type="entry name" value="Jelly Rolls"/>
    <property type="match status" value="1"/>
</dbReference>
<reference evidence="1" key="2">
    <citation type="submission" date="2020-09" db="EMBL/GenBank/DDBJ databases">
        <authorList>
            <person name="Sun Q."/>
            <person name="Ohkuma M."/>
        </authorList>
    </citation>
    <scope>NUCLEOTIDE SEQUENCE</scope>
    <source>
        <strain evidence="1">JCM 3302</strain>
    </source>
</reference>
<name>A0A918ZWX7_9ACTN</name>
<accession>A0A918ZWX7</accession>
<reference evidence="1" key="1">
    <citation type="journal article" date="2014" name="Int. J. Syst. Evol. Microbiol.">
        <title>Complete genome sequence of Corynebacterium casei LMG S-19264T (=DSM 44701T), isolated from a smear-ripened cheese.</title>
        <authorList>
            <consortium name="US DOE Joint Genome Institute (JGI-PGF)"/>
            <person name="Walter F."/>
            <person name="Albersmeier A."/>
            <person name="Kalinowski J."/>
            <person name="Ruckert C."/>
        </authorList>
    </citation>
    <scope>NUCLEOTIDE SEQUENCE</scope>
    <source>
        <strain evidence="1">JCM 3302</strain>
    </source>
</reference>
<dbReference type="EMBL" id="BNBC01000011">
    <property type="protein sequence ID" value="GHE73134.1"/>
    <property type="molecule type" value="Genomic_DNA"/>
</dbReference>
<organism evidence="1 2">
    <name type="scientific">Streptomyces spiralis</name>
    <dbReference type="NCBI Taxonomy" id="66376"/>
    <lineage>
        <taxon>Bacteria</taxon>
        <taxon>Bacillati</taxon>
        <taxon>Actinomycetota</taxon>
        <taxon>Actinomycetes</taxon>
        <taxon>Kitasatosporales</taxon>
        <taxon>Streptomycetaceae</taxon>
        <taxon>Streptomyces</taxon>
    </lineage>
</organism>
<dbReference type="AlphaFoldDB" id="A0A918ZWX7"/>